<dbReference type="InterPro" id="IPR030489">
    <property type="entry name" value="TR_Rrf2-type_CS"/>
</dbReference>
<sequence length="138" mass="15431">MNITQEADYGIRAILILTLSGENSKLDAKTISKRGSIPLRFLLKLLRKLVSAGIVISYRGINGGYSLAKPPKNINLKDVIEAIDGPIAINRCIYDPEFCNANRASYCSVHNSLAKVQKLLEEQLENINFENLRKQEIE</sequence>
<dbReference type="InterPro" id="IPR036390">
    <property type="entry name" value="WH_DNA-bd_sf"/>
</dbReference>
<dbReference type="SUPFAM" id="SSF46785">
    <property type="entry name" value="Winged helix' DNA-binding domain"/>
    <property type="match status" value="1"/>
</dbReference>
<comment type="caution">
    <text evidence="1">The sequence shown here is derived from an EMBL/GenBank/DDBJ whole genome shotgun (WGS) entry which is preliminary data.</text>
</comment>
<dbReference type="RefSeq" id="WP_070110672.1">
    <property type="nucleotide sequence ID" value="NZ_LZFO01000026.1"/>
</dbReference>
<dbReference type="NCBIfam" id="TIGR00738">
    <property type="entry name" value="rrf2_super"/>
    <property type="match status" value="1"/>
</dbReference>
<reference evidence="1 2" key="1">
    <citation type="submission" date="2016-06" db="EMBL/GenBank/DDBJ databases">
        <title>Genome sequence of Clostridium acetireducens DSM 10703.</title>
        <authorList>
            <person name="Poehlein A."/>
            <person name="Fluechter S."/>
            <person name="Duerre P."/>
            <person name="Daniel R."/>
        </authorList>
    </citation>
    <scope>NUCLEOTIDE SEQUENCE [LARGE SCALE GENOMIC DNA]</scope>
    <source>
        <strain evidence="1 2">DSM 10703</strain>
    </source>
</reference>
<dbReference type="Proteomes" id="UP000175744">
    <property type="component" value="Unassembled WGS sequence"/>
</dbReference>
<dbReference type="AlphaFoldDB" id="A0A1E8EXG4"/>
<dbReference type="PANTHER" id="PTHR33221">
    <property type="entry name" value="WINGED HELIX-TURN-HELIX TRANSCRIPTIONAL REGULATOR, RRF2 FAMILY"/>
    <property type="match status" value="1"/>
</dbReference>
<gene>
    <name evidence="1" type="primary">iscR</name>
    <name evidence="1" type="ORF">CLOACE_17030</name>
</gene>
<dbReference type="PANTHER" id="PTHR33221:SF2">
    <property type="entry name" value="TRANSCRIPTIONAL REGULATOR"/>
    <property type="match status" value="1"/>
</dbReference>
<proteinExistence type="predicted"/>
<dbReference type="GO" id="GO:0003700">
    <property type="term" value="F:DNA-binding transcription factor activity"/>
    <property type="evidence" value="ECO:0007669"/>
    <property type="project" value="TreeGrafter"/>
</dbReference>
<keyword evidence="2" id="KW-1185">Reference proteome</keyword>
<dbReference type="EMBL" id="LZFO01000026">
    <property type="protein sequence ID" value="OFI05474.1"/>
    <property type="molecule type" value="Genomic_DNA"/>
</dbReference>
<organism evidence="1 2">
    <name type="scientific">Clostridium acetireducens DSM 10703</name>
    <dbReference type="NCBI Taxonomy" id="1121290"/>
    <lineage>
        <taxon>Bacteria</taxon>
        <taxon>Bacillati</taxon>
        <taxon>Bacillota</taxon>
        <taxon>Clostridia</taxon>
        <taxon>Eubacteriales</taxon>
        <taxon>Clostridiaceae</taxon>
        <taxon>Clostridium</taxon>
    </lineage>
</organism>
<evidence type="ECO:0000313" key="1">
    <source>
        <dbReference type="EMBL" id="OFI05474.1"/>
    </source>
</evidence>
<dbReference type="Pfam" id="PF02082">
    <property type="entry name" value="Rrf2"/>
    <property type="match status" value="1"/>
</dbReference>
<dbReference type="InterPro" id="IPR036388">
    <property type="entry name" value="WH-like_DNA-bd_sf"/>
</dbReference>
<name>A0A1E8EXG4_9CLOT</name>
<protein>
    <submittedName>
        <fullName evidence="1">HTH-type transcriptional regulator IscR</fullName>
    </submittedName>
</protein>
<dbReference type="PATRIC" id="fig|1121290.3.peg.1694"/>
<dbReference type="PROSITE" id="PS51197">
    <property type="entry name" value="HTH_RRF2_2"/>
    <property type="match status" value="1"/>
</dbReference>
<dbReference type="InterPro" id="IPR000944">
    <property type="entry name" value="Tscrpt_reg_Rrf2"/>
</dbReference>
<accession>A0A1E8EXG4</accession>
<evidence type="ECO:0000313" key="2">
    <source>
        <dbReference type="Proteomes" id="UP000175744"/>
    </source>
</evidence>
<dbReference type="PROSITE" id="PS01332">
    <property type="entry name" value="HTH_RRF2_1"/>
    <property type="match status" value="1"/>
</dbReference>
<dbReference type="GO" id="GO:0005829">
    <property type="term" value="C:cytosol"/>
    <property type="evidence" value="ECO:0007669"/>
    <property type="project" value="TreeGrafter"/>
</dbReference>
<dbReference type="OrthoDB" id="9808360at2"/>
<dbReference type="Gene3D" id="1.10.10.10">
    <property type="entry name" value="Winged helix-like DNA-binding domain superfamily/Winged helix DNA-binding domain"/>
    <property type="match status" value="1"/>
</dbReference>
<dbReference type="STRING" id="1121290.CLAOCE_17030"/>